<keyword evidence="2" id="KW-1133">Transmembrane helix</keyword>
<evidence type="ECO:0000256" key="3">
    <source>
        <dbReference type="SAM" id="SignalP"/>
    </source>
</evidence>
<evidence type="ECO:0000256" key="2">
    <source>
        <dbReference type="SAM" id="Phobius"/>
    </source>
</evidence>
<keyword evidence="2" id="KW-0812">Transmembrane</keyword>
<organism evidence="4 5">
    <name type="scientific">Papaver atlanticum</name>
    <dbReference type="NCBI Taxonomy" id="357466"/>
    <lineage>
        <taxon>Eukaryota</taxon>
        <taxon>Viridiplantae</taxon>
        <taxon>Streptophyta</taxon>
        <taxon>Embryophyta</taxon>
        <taxon>Tracheophyta</taxon>
        <taxon>Spermatophyta</taxon>
        <taxon>Magnoliopsida</taxon>
        <taxon>Ranunculales</taxon>
        <taxon>Papaveraceae</taxon>
        <taxon>Papaveroideae</taxon>
        <taxon>Papaver</taxon>
    </lineage>
</organism>
<keyword evidence="2" id="KW-0472">Membrane</keyword>
<feature type="compositionally biased region" description="Polar residues" evidence="1">
    <location>
        <begin position="173"/>
        <end position="197"/>
    </location>
</feature>
<dbReference type="Gene3D" id="3.80.10.10">
    <property type="entry name" value="Ribonuclease Inhibitor"/>
    <property type="match status" value="1"/>
</dbReference>
<dbReference type="AlphaFoldDB" id="A0AAD4T7Y2"/>
<evidence type="ECO:0000256" key="1">
    <source>
        <dbReference type="SAM" id="MobiDB-lite"/>
    </source>
</evidence>
<keyword evidence="5" id="KW-1185">Reference proteome</keyword>
<dbReference type="EMBL" id="JAJJMB010004716">
    <property type="protein sequence ID" value="KAI3942144.1"/>
    <property type="molecule type" value="Genomic_DNA"/>
</dbReference>
<comment type="caution">
    <text evidence="4">The sequence shown here is derived from an EMBL/GenBank/DDBJ whole genome shotgun (WGS) entry which is preliminary data.</text>
</comment>
<feature type="region of interest" description="Disordered" evidence="1">
    <location>
        <begin position="239"/>
        <end position="271"/>
    </location>
</feature>
<evidence type="ECO:0000313" key="5">
    <source>
        <dbReference type="Proteomes" id="UP001202328"/>
    </source>
</evidence>
<feature type="transmembrane region" description="Helical" evidence="2">
    <location>
        <begin position="207"/>
        <end position="228"/>
    </location>
</feature>
<dbReference type="Proteomes" id="UP001202328">
    <property type="component" value="Unassembled WGS sequence"/>
</dbReference>
<name>A0AAD4T7Y2_9MAGN</name>
<dbReference type="InterPro" id="IPR001611">
    <property type="entry name" value="Leu-rich_rpt"/>
</dbReference>
<dbReference type="SUPFAM" id="SSF52058">
    <property type="entry name" value="L domain-like"/>
    <property type="match status" value="1"/>
</dbReference>
<proteinExistence type="predicted"/>
<feature type="region of interest" description="Disordered" evidence="1">
    <location>
        <begin position="162"/>
        <end position="198"/>
    </location>
</feature>
<feature type="chain" id="PRO_5041979933" evidence="3">
    <location>
        <begin position="29"/>
        <end position="300"/>
    </location>
</feature>
<keyword evidence="3" id="KW-0732">Signal</keyword>
<gene>
    <name evidence="4" type="ORF">MKW98_003743</name>
</gene>
<dbReference type="PANTHER" id="PTHR45631:SF44">
    <property type="entry name" value="CARBOHYDRATE-BINDING PROTEIN OF THE ER PROTEIN"/>
    <property type="match status" value="1"/>
</dbReference>
<protein>
    <submittedName>
        <fullName evidence="4">Uncharacterized protein</fullName>
    </submittedName>
</protein>
<dbReference type="Pfam" id="PF00560">
    <property type="entry name" value="LRR_1"/>
    <property type="match status" value="2"/>
</dbReference>
<sequence length="300" mass="32689">MRSTTGNLVHFLLVVLFFSSLFILKGSAQTGETNSTDVETLAKFIDMSSGDDPCLPTPLSWVECSSDDTPRITALNLSNAGLYGPIPDFSAMDALEIIDLSNNLFVEEFPDFFANFPKLKVLNLAYNSFYGTIPTSLSNNKKLELTLTGSEPLLCYSDEDTCETDTGTETDTSPGTNEGTPTRTYGLTPTNFAPTPTRNRKKKTVPIVLGTVIPVFLIFWGIVGLLAVNHQKKKAAAEQKNGAHVPGKPMHGNEMEANTQSPNPLLPENEMKYQDPGLAAENVVPDHHEVDIDQQAHPTV</sequence>
<dbReference type="InterPro" id="IPR032675">
    <property type="entry name" value="LRR_dom_sf"/>
</dbReference>
<accession>A0AAD4T7Y2</accession>
<evidence type="ECO:0000313" key="4">
    <source>
        <dbReference type="EMBL" id="KAI3942144.1"/>
    </source>
</evidence>
<reference evidence="4" key="1">
    <citation type="submission" date="2022-04" db="EMBL/GenBank/DDBJ databases">
        <title>A functionally conserved STORR gene fusion in Papaver species that diverged 16.8 million years ago.</title>
        <authorList>
            <person name="Catania T."/>
        </authorList>
    </citation>
    <scope>NUCLEOTIDE SEQUENCE</scope>
    <source>
        <strain evidence="4">S-188037</strain>
    </source>
</reference>
<dbReference type="PANTHER" id="PTHR45631">
    <property type="entry name" value="OS07G0107800 PROTEIN-RELATED"/>
    <property type="match status" value="1"/>
</dbReference>
<feature type="signal peptide" evidence="3">
    <location>
        <begin position="1"/>
        <end position="28"/>
    </location>
</feature>